<dbReference type="PANTHER" id="PTHR43785">
    <property type="entry name" value="GAMMA-GLUTAMYLPUTRESCINE SYNTHETASE"/>
    <property type="match status" value="1"/>
</dbReference>
<dbReference type="Pfam" id="PF00120">
    <property type="entry name" value="Gln-synt_C"/>
    <property type="match status" value="1"/>
</dbReference>
<keyword evidence="6 18" id="KW-0436">Ligase</keyword>
<evidence type="ECO:0000256" key="3">
    <source>
        <dbReference type="ARBA" id="ARBA00012937"/>
    </source>
</evidence>
<comment type="similarity">
    <text evidence="2 16 17">Belongs to the glutamine synthetase family.</text>
</comment>
<evidence type="ECO:0000256" key="17">
    <source>
        <dbReference type="RuleBase" id="RU000384"/>
    </source>
</evidence>
<dbReference type="InterPro" id="IPR008147">
    <property type="entry name" value="Gln_synt_N"/>
</dbReference>
<dbReference type="EMBL" id="AP012046">
    <property type="protein sequence ID" value="BAK94312.1"/>
    <property type="molecule type" value="Genomic_DNA"/>
</dbReference>
<feature type="domain" description="GS catalytic" evidence="20">
    <location>
        <begin position="110"/>
        <end position="446"/>
    </location>
</feature>
<feature type="modified residue" description="O-AMP-tyrosine" evidence="15">
    <location>
        <position position="375"/>
    </location>
</feature>
<keyword evidence="7 14" id="KW-0479">Metal-binding</keyword>
<dbReference type="GO" id="GO:0005524">
    <property type="term" value="F:ATP binding"/>
    <property type="evidence" value="ECO:0007669"/>
    <property type="project" value="UniProtKB-KW"/>
</dbReference>
<dbReference type="GO" id="GO:0005737">
    <property type="term" value="C:cytoplasm"/>
    <property type="evidence" value="ECO:0007669"/>
    <property type="project" value="UniProtKB-SubCell"/>
</dbReference>
<dbReference type="InterPro" id="IPR027303">
    <property type="entry name" value="Gln_synth_gly_rich_site"/>
</dbReference>
<keyword evidence="8 13" id="KW-0547">Nucleotide-binding</keyword>
<evidence type="ECO:0000313" key="21">
    <source>
        <dbReference type="EMBL" id="BAK94312.1"/>
    </source>
</evidence>
<feature type="binding site" evidence="12">
    <location>
        <position position="337"/>
    </location>
    <ligand>
        <name>L-glutamate</name>
        <dbReference type="ChEBI" id="CHEBI:29985"/>
    </ligand>
</feature>
<dbReference type="InterPro" id="IPR014746">
    <property type="entry name" value="Gln_synth/guanido_kin_cat_dom"/>
</dbReference>
<dbReference type="NCBIfam" id="TIGR00653">
    <property type="entry name" value="GlnA"/>
    <property type="match status" value="1"/>
</dbReference>
<dbReference type="PROSITE" id="PS00181">
    <property type="entry name" value="GLNA_ATP"/>
    <property type="match status" value="1"/>
</dbReference>
<dbReference type="SMART" id="SM01230">
    <property type="entry name" value="Gln-synt_C"/>
    <property type="match status" value="1"/>
</dbReference>
<evidence type="ECO:0000256" key="8">
    <source>
        <dbReference type="ARBA" id="ARBA00022741"/>
    </source>
</evidence>
<feature type="binding site" evidence="14">
    <location>
        <position position="191"/>
    </location>
    <ligand>
        <name>Mg(2+)</name>
        <dbReference type="ChEBI" id="CHEBI:18420"/>
        <label>1</label>
    </ligand>
</feature>
<dbReference type="GO" id="GO:0006542">
    <property type="term" value="P:glutamine biosynthetic process"/>
    <property type="evidence" value="ECO:0007669"/>
    <property type="project" value="InterPro"/>
</dbReference>
<feature type="binding site" evidence="14">
    <location>
        <position position="335"/>
    </location>
    <ligand>
        <name>Mg(2+)</name>
        <dbReference type="ChEBI" id="CHEBI:18420"/>
        <label>1</label>
    </ligand>
</feature>
<keyword evidence="10 14" id="KW-0460">Magnesium</keyword>
<evidence type="ECO:0000256" key="1">
    <source>
        <dbReference type="ARBA" id="ARBA00004496"/>
    </source>
</evidence>
<feature type="binding site" evidence="13">
    <location>
        <position position="186"/>
    </location>
    <ligand>
        <name>ATP</name>
        <dbReference type="ChEBI" id="CHEBI:30616"/>
    </ligand>
</feature>
<dbReference type="FunFam" id="3.10.20.70:FF:000005">
    <property type="entry name" value="Glutamine synthetase"/>
    <property type="match status" value="1"/>
</dbReference>
<feature type="binding site" evidence="12">
    <location>
        <position position="300"/>
    </location>
    <ligand>
        <name>L-glutamate</name>
        <dbReference type="ChEBI" id="CHEBI:29985"/>
    </ligand>
</feature>
<comment type="subcellular location">
    <subcellularLocation>
        <location evidence="1">Cytoplasm</location>
    </subcellularLocation>
</comment>
<evidence type="ECO:0000256" key="9">
    <source>
        <dbReference type="ARBA" id="ARBA00022840"/>
    </source>
</evidence>
<evidence type="ECO:0000259" key="20">
    <source>
        <dbReference type="PROSITE" id="PS51987"/>
    </source>
</evidence>
<feature type="binding site" evidence="13">
    <location>
        <position position="318"/>
    </location>
    <ligand>
        <name>ATP</name>
        <dbReference type="ChEBI" id="CHEBI:30616"/>
    </ligand>
</feature>
<dbReference type="AlphaFoldDB" id="A0AAN1SG69"/>
<dbReference type="InterPro" id="IPR008146">
    <property type="entry name" value="Gln_synth_cat_dom"/>
</dbReference>
<evidence type="ECO:0000256" key="4">
    <source>
        <dbReference type="ARBA" id="ARBA00021364"/>
    </source>
</evidence>
<evidence type="ECO:0000256" key="11">
    <source>
        <dbReference type="ARBA" id="ARBA00049436"/>
    </source>
</evidence>
<keyword evidence="9 13" id="KW-0067">ATP-binding</keyword>
<feature type="binding site" evidence="12">
    <location>
        <position position="318"/>
    </location>
    <ligand>
        <name>L-glutamate</name>
        <dbReference type="ChEBI" id="CHEBI:29985"/>
    </ligand>
</feature>
<feature type="domain" description="GS beta-grasp" evidence="19">
    <location>
        <begin position="18"/>
        <end position="103"/>
    </location>
</feature>
<dbReference type="SUPFAM" id="SSF55931">
    <property type="entry name" value="Glutamine synthetase/guanido kinase"/>
    <property type="match status" value="1"/>
</dbReference>
<dbReference type="Gene3D" id="3.30.590.10">
    <property type="entry name" value="Glutamine synthetase/guanido kinase, catalytic domain"/>
    <property type="match status" value="1"/>
</dbReference>
<feature type="binding site" evidence="14">
    <location>
        <position position="136"/>
    </location>
    <ligand>
        <name>Mg(2+)</name>
        <dbReference type="ChEBI" id="CHEBI:18420"/>
        <label>1</label>
    </ligand>
</feature>
<evidence type="ECO:0000256" key="15">
    <source>
        <dbReference type="PIRSR" id="PIRSR604809-50"/>
    </source>
</evidence>
<protein>
    <recommendedName>
        <fullName evidence="4 18">Glutamine synthetase</fullName>
        <ecNumber evidence="3 18">6.3.1.2</ecNumber>
    </recommendedName>
</protein>
<dbReference type="Proteomes" id="UP000002663">
    <property type="component" value="Chromosome"/>
</dbReference>
<dbReference type="PROSITE" id="PS51987">
    <property type="entry name" value="GS_CATALYTIC"/>
    <property type="match status" value="1"/>
</dbReference>
<proteinExistence type="inferred from homology"/>
<dbReference type="FunFam" id="3.30.590.10:FF:000003">
    <property type="entry name" value="Glutamine synthetase 2"/>
    <property type="match status" value="1"/>
</dbReference>
<evidence type="ECO:0000256" key="10">
    <source>
        <dbReference type="ARBA" id="ARBA00022842"/>
    </source>
</evidence>
<comment type="cofactor">
    <cofactor evidence="14">
        <name>Mg(2+)</name>
        <dbReference type="ChEBI" id="CHEBI:18420"/>
    </cofactor>
    <text evidence="14">Binds 2 Mg(2+) ions per subunit.</text>
</comment>
<feature type="binding site" evidence="13">
    <location>
        <begin position="201"/>
        <end position="203"/>
    </location>
    <ligand>
        <name>ATP</name>
        <dbReference type="ChEBI" id="CHEBI:30616"/>
    </ligand>
</feature>
<feature type="binding site" evidence="14">
    <location>
        <position position="134"/>
    </location>
    <ligand>
        <name>Mg(2+)</name>
        <dbReference type="ChEBI" id="CHEBI:18420"/>
        <label>1</label>
    </ligand>
</feature>
<evidence type="ECO:0000259" key="19">
    <source>
        <dbReference type="PROSITE" id="PS51986"/>
    </source>
</evidence>
<feature type="binding site" evidence="14">
    <location>
        <position position="198"/>
    </location>
    <ligand>
        <name>Mg(2+)</name>
        <dbReference type="ChEBI" id="CHEBI:18420"/>
        <label>1</label>
    </ligand>
</feature>
<evidence type="ECO:0000256" key="13">
    <source>
        <dbReference type="PIRSR" id="PIRSR604809-2"/>
    </source>
</evidence>
<gene>
    <name evidence="21" type="primary">glnA</name>
    <name evidence="21" type="ordered locus">TEH_09850</name>
</gene>
<evidence type="ECO:0000256" key="12">
    <source>
        <dbReference type="PIRSR" id="PIRSR604809-1"/>
    </source>
</evidence>
<sequence length="446" mass="50886">MPKVDYTAEQIKEIAKKENVRFLRLMFTDISGMIKNVEVPISQMDKVLDQKMMFDGSSIEGFVRIEESDMYLYPDLTTWMIFPWEAEHGKVGRLICDIYNSDGTPFAGDPRGNLKRVLRHMQELGFSSFELGPEPEFFLFQLDQNQNITQHLNDHGGYFDFAPMDLGENCRRDIVLELEKLGYEVEASHHEAAPGQHEIDFKYADAVDACDSIQTFKLVVKTIARKYDLHATFMPKPMEGIAGSGMHCNMSLFKGEENAFYDESGELELSKTAYQFLAGLIKHAWAYTAVCDPTVNSYKRLVPGYEAPVHVAWSGHNRSPLIRIPSSRGLSTRLELRSVDPSANPYLALATLLEAGLDGIQNEMVAPEGVDRNIYVMSEEERETAQIFDLPSTLHNALKELRDDEVMINALGTHIYENFVEAKQMEWAAFRQTVSEWERDQYLELY</sequence>
<evidence type="ECO:0000256" key="6">
    <source>
        <dbReference type="ARBA" id="ARBA00022598"/>
    </source>
</evidence>
<dbReference type="PANTHER" id="PTHR43785:SF12">
    <property type="entry name" value="TYPE-1 GLUTAMINE SYNTHETASE 2"/>
    <property type="match status" value="1"/>
</dbReference>
<evidence type="ECO:0000256" key="18">
    <source>
        <dbReference type="RuleBase" id="RU004356"/>
    </source>
</evidence>
<dbReference type="InterPro" id="IPR004809">
    <property type="entry name" value="Gln_synth_I"/>
</dbReference>
<feature type="binding site" evidence="14">
    <location>
        <position position="247"/>
    </location>
    <ligand>
        <name>Mg(2+)</name>
        <dbReference type="ChEBI" id="CHEBI:18420"/>
        <label>1</label>
    </ligand>
</feature>
<comment type="catalytic activity">
    <reaction evidence="11 18">
        <text>L-glutamate + NH4(+) + ATP = L-glutamine + ADP + phosphate + H(+)</text>
        <dbReference type="Rhea" id="RHEA:16169"/>
        <dbReference type="ChEBI" id="CHEBI:15378"/>
        <dbReference type="ChEBI" id="CHEBI:28938"/>
        <dbReference type="ChEBI" id="CHEBI:29985"/>
        <dbReference type="ChEBI" id="CHEBI:30616"/>
        <dbReference type="ChEBI" id="CHEBI:43474"/>
        <dbReference type="ChEBI" id="CHEBI:58359"/>
        <dbReference type="ChEBI" id="CHEBI:456216"/>
        <dbReference type="EC" id="6.3.1.2"/>
    </reaction>
</comment>
<evidence type="ECO:0000256" key="16">
    <source>
        <dbReference type="PROSITE-ProRule" id="PRU01330"/>
    </source>
</evidence>
<keyword evidence="15" id="KW-0597">Phosphoprotein</keyword>
<evidence type="ECO:0000256" key="5">
    <source>
        <dbReference type="ARBA" id="ARBA00022490"/>
    </source>
</evidence>
<name>A0AAN1SG69_TETHN</name>
<dbReference type="Pfam" id="PF03951">
    <property type="entry name" value="Gln-synt_N"/>
    <property type="match status" value="1"/>
</dbReference>
<dbReference type="PROSITE" id="PS00180">
    <property type="entry name" value="GLNA_1"/>
    <property type="match status" value="1"/>
</dbReference>
<keyword evidence="5" id="KW-0963">Cytoplasm</keyword>
<dbReference type="EC" id="6.3.1.2" evidence="3 18"/>
<dbReference type="PROSITE" id="PS51986">
    <property type="entry name" value="GS_BETA_GRASP"/>
    <property type="match status" value="1"/>
</dbReference>
<dbReference type="GO" id="GO:0004356">
    <property type="term" value="F:glutamine synthetase activity"/>
    <property type="evidence" value="ECO:0007669"/>
    <property type="project" value="UniProtKB-EC"/>
</dbReference>
<dbReference type="InterPro" id="IPR027302">
    <property type="entry name" value="Gln_synth_N_conserv_site"/>
</dbReference>
<evidence type="ECO:0000313" key="22">
    <source>
        <dbReference type="Proteomes" id="UP000002663"/>
    </source>
</evidence>
<dbReference type="Gene3D" id="3.10.20.70">
    <property type="entry name" value="Glutamine synthetase, N-terminal domain"/>
    <property type="match status" value="1"/>
</dbReference>
<reference evidence="21 22" key="1">
    <citation type="submission" date="2011-01" db="EMBL/GenBank/DDBJ databases">
        <title>Whole genome sequence of Tetragenococcus halophilus NBRC 12172.</title>
        <authorList>
            <person name="Nakazawa H."/>
            <person name="Omata S."/>
            <person name="Koga C."/>
            <person name="Watanabe Y."/>
            <person name="Katano Y."/>
            <person name="Ito N."/>
            <person name="Tsukatani N."/>
            <person name="Ankai A."/>
            <person name="Oguchi A."/>
            <person name="Fukui S."/>
            <person name="Yashiro I."/>
            <person name="Kamata S."/>
            <person name="Hashimoto Y."/>
            <person name="Yamazaki J."/>
            <person name="Taguchi H."/>
            <person name="Tanaka A."/>
            <person name="Koyama T."/>
            <person name="Ichige A."/>
            <person name="Hanya Y."/>
            <person name="Tanikawa S."/>
            <person name="Yamazaki S."/>
            <person name="Fujita N."/>
        </authorList>
    </citation>
    <scope>NUCLEOTIDE SEQUENCE [LARGE SCALE GENOMIC DNA]</scope>
    <source>
        <strain evidence="22">DSM 20338 / JCM 20259 / NCIMB 9735 / NBRC 12172</strain>
    </source>
</reference>
<evidence type="ECO:0000256" key="7">
    <source>
        <dbReference type="ARBA" id="ARBA00022723"/>
    </source>
</evidence>
<organism evidence="21 22">
    <name type="scientific">Tetragenococcus halophilus (strain DSM 20338 / JCM 20259 / NCIMB 9735 / NBRC 12172)</name>
    <name type="common">Pediococcus halophilus</name>
    <dbReference type="NCBI Taxonomy" id="945021"/>
    <lineage>
        <taxon>Bacteria</taxon>
        <taxon>Bacillati</taxon>
        <taxon>Bacillota</taxon>
        <taxon>Bacilli</taxon>
        <taxon>Lactobacillales</taxon>
        <taxon>Enterococcaceae</taxon>
        <taxon>Tetragenococcus</taxon>
    </lineage>
</organism>
<feature type="binding site" evidence="12">
    <location>
        <position position="306"/>
    </location>
    <ligand>
        <name>L-glutamate</name>
        <dbReference type="ChEBI" id="CHEBI:29985"/>
    </ligand>
</feature>
<evidence type="ECO:0000256" key="2">
    <source>
        <dbReference type="ARBA" id="ARBA00009897"/>
    </source>
</evidence>
<dbReference type="InterPro" id="IPR036651">
    <property type="entry name" value="Gln_synt_N_sf"/>
</dbReference>
<accession>A0AAN1SG69</accession>
<evidence type="ECO:0000256" key="14">
    <source>
        <dbReference type="PIRSR" id="PIRSR604809-3"/>
    </source>
</evidence>
<dbReference type="RefSeq" id="WP_014124372.1">
    <property type="nucleotide sequence ID" value="NC_016052.1"/>
</dbReference>
<dbReference type="SUPFAM" id="SSF54368">
    <property type="entry name" value="Glutamine synthetase, N-terminal domain"/>
    <property type="match status" value="1"/>
</dbReference>
<dbReference type="GO" id="GO:0046872">
    <property type="term" value="F:metal ion binding"/>
    <property type="evidence" value="ECO:0007669"/>
    <property type="project" value="UniProtKB-KW"/>
</dbReference>
<dbReference type="KEGG" id="thl:TEH_09850"/>